<comment type="caution">
    <text evidence="1">The sequence shown here is derived from an EMBL/GenBank/DDBJ whole genome shotgun (WGS) entry which is preliminary data.</text>
</comment>
<evidence type="ECO:0000313" key="2">
    <source>
        <dbReference type="Proteomes" id="UP000295293"/>
    </source>
</evidence>
<evidence type="ECO:0000313" key="1">
    <source>
        <dbReference type="EMBL" id="TDR43055.1"/>
    </source>
</evidence>
<name>A0A4R6YWA2_9GAMM</name>
<protein>
    <submittedName>
        <fullName evidence="1">Uncharacterized protein</fullName>
    </submittedName>
</protein>
<dbReference type="RefSeq" id="WP_133818975.1">
    <property type="nucleotide sequence ID" value="NZ_SNZH01000007.1"/>
</dbReference>
<gene>
    <name evidence="1" type="ORF">DFR29_10760</name>
</gene>
<organism evidence="1 2">
    <name type="scientific">Tahibacter aquaticus</name>
    <dbReference type="NCBI Taxonomy" id="520092"/>
    <lineage>
        <taxon>Bacteria</taxon>
        <taxon>Pseudomonadati</taxon>
        <taxon>Pseudomonadota</taxon>
        <taxon>Gammaproteobacteria</taxon>
        <taxon>Lysobacterales</taxon>
        <taxon>Rhodanobacteraceae</taxon>
        <taxon>Tahibacter</taxon>
    </lineage>
</organism>
<proteinExistence type="predicted"/>
<dbReference type="Proteomes" id="UP000295293">
    <property type="component" value="Unassembled WGS sequence"/>
</dbReference>
<accession>A0A4R6YWA2</accession>
<dbReference type="EMBL" id="SNZH01000007">
    <property type="protein sequence ID" value="TDR43055.1"/>
    <property type="molecule type" value="Genomic_DNA"/>
</dbReference>
<reference evidence="1 2" key="1">
    <citation type="submission" date="2019-03" db="EMBL/GenBank/DDBJ databases">
        <title>Genomic Encyclopedia of Type Strains, Phase IV (KMG-IV): sequencing the most valuable type-strain genomes for metagenomic binning, comparative biology and taxonomic classification.</title>
        <authorList>
            <person name="Goeker M."/>
        </authorList>
    </citation>
    <scope>NUCLEOTIDE SEQUENCE [LARGE SCALE GENOMIC DNA]</scope>
    <source>
        <strain evidence="1 2">DSM 21667</strain>
    </source>
</reference>
<dbReference type="AlphaFoldDB" id="A0A4R6YWA2"/>
<sequence length="133" mass="13845">MSTSSIHVKKRRFDQLPTLPAERRGVATYARDSASRTASLAWNSNAGTVPGYLAISAMHYPATPLNMLPFSSGRTPSATCDNEYTTDSIASSANDDCVKSAATSEGFSEGMQAGHEAAFSLAGNAQAAQAIGP</sequence>
<keyword evidence="2" id="KW-1185">Reference proteome</keyword>